<dbReference type="AlphaFoldDB" id="A0AAD8EJB4"/>
<comment type="caution">
    <text evidence="1">The sequence shown here is derived from an EMBL/GenBank/DDBJ whole genome shotgun (WGS) entry which is preliminary data.</text>
</comment>
<dbReference type="EMBL" id="JASPKZ010003862">
    <property type="protein sequence ID" value="KAJ9591642.1"/>
    <property type="molecule type" value="Genomic_DNA"/>
</dbReference>
<evidence type="ECO:0000313" key="1">
    <source>
        <dbReference type="EMBL" id="KAJ9591642.1"/>
    </source>
</evidence>
<name>A0AAD8EJB4_DIPPU</name>
<reference evidence="1" key="1">
    <citation type="journal article" date="2023" name="IScience">
        <title>Live-bearing cockroach genome reveals convergent evolutionary mechanisms linked to viviparity in insects and beyond.</title>
        <authorList>
            <person name="Fouks B."/>
            <person name="Harrison M.C."/>
            <person name="Mikhailova A.A."/>
            <person name="Marchal E."/>
            <person name="English S."/>
            <person name="Carruthers M."/>
            <person name="Jennings E.C."/>
            <person name="Chiamaka E.L."/>
            <person name="Frigard R.A."/>
            <person name="Pippel M."/>
            <person name="Attardo G.M."/>
            <person name="Benoit J.B."/>
            <person name="Bornberg-Bauer E."/>
            <person name="Tobe S.S."/>
        </authorList>
    </citation>
    <scope>NUCLEOTIDE SEQUENCE</scope>
    <source>
        <strain evidence="1">Stay&amp;Tobe</strain>
    </source>
</reference>
<feature type="non-terminal residue" evidence="1">
    <location>
        <position position="63"/>
    </location>
</feature>
<gene>
    <name evidence="1" type="ORF">L9F63_001856</name>
</gene>
<reference evidence="1" key="2">
    <citation type="submission" date="2023-05" db="EMBL/GenBank/DDBJ databases">
        <authorList>
            <person name="Fouks B."/>
        </authorList>
    </citation>
    <scope>NUCLEOTIDE SEQUENCE</scope>
    <source>
        <strain evidence="1">Stay&amp;Tobe</strain>
        <tissue evidence="1">Testes</tissue>
    </source>
</reference>
<protein>
    <submittedName>
        <fullName evidence="1">Uncharacterized protein</fullName>
    </submittedName>
</protein>
<dbReference type="Proteomes" id="UP001233999">
    <property type="component" value="Unassembled WGS sequence"/>
</dbReference>
<proteinExistence type="predicted"/>
<feature type="non-terminal residue" evidence="1">
    <location>
        <position position="1"/>
    </location>
</feature>
<accession>A0AAD8EJB4</accession>
<sequence>NFLRARVEHSIGEQVTFSLMLANVITYVPARASCQHVSSHIRELYSKSRHTLPALKDLCCNPV</sequence>
<evidence type="ECO:0000313" key="2">
    <source>
        <dbReference type="Proteomes" id="UP001233999"/>
    </source>
</evidence>
<organism evidence="1 2">
    <name type="scientific">Diploptera punctata</name>
    <name type="common">Pacific beetle cockroach</name>
    <dbReference type="NCBI Taxonomy" id="6984"/>
    <lineage>
        <taxon>Eukaryota</taxon>
        <taxon>Metazoa</taxon>
        <taxon>Ecdysozoa</taxon>
        <taxon>Arthropoda</taxon>
        <taxon>Hexapoda</taxon>
        <taxon>Insecta</taxon>
        <taxon>Pterygota</taxon>
        <taxon>Neoptera</taxon>
        <taxon>Polyneoptera</taxon>
        <taxon>Dictyoptera</taxon>
        <taxon>Blattodea</taxon>
        <taxon>Blaberoidea</taxon>
        <taxon>Blaberidae</taxon>
        <taxon>Diplopterinae</taxon>
        <taxon>Diploptera</taxon>
    </lineage>
</organism>
<keyword evidence="2" id="KW-1185">Reference proteome</keyword>